<dbReference type="InterPro" id="IPR017927">
    <property type="entry name" value="FAD-bd_FR_type"/>
</dbReference>
<dbReference type="InterPro" id="IPR001433">
    <property type="entry name" value="OxRdtase_FAD/NAD-bd"/>
</dbReference>
<feature type="domain" description="FAD-binding FR-type" evidence="5">
    <location>
        <begin position="102"/>
        <end position="200"/>
    </location>
</feature>
<dbReference type="SUPFAM" id="SSF52343">
    <property type="entry name" value="Ferredoxin reductase-like, C-terminal NADP-linked domain"/>
    <property type="match status" value="1"/>
</dbReference>
<evidence type="ECO:0000259" key="5">
    <source>
        <dbReference type="PROSITE" id="PS51384"/>
    </source>
</evidence>
<keyword evidence="2" id="KW-0479">Metal-binding</keyword>
<evidence type="ECO:0000313" key="7">
    <source>
        <dbReference type="EMBL" id="SFP36956.1"/>
    </source>
</evidence>
<dbReference type="Gene3D" id="3.10.20.30">
    <property type="match status" value="1"/>
</dbReference>
<dbReference type="InterPro" id="IPR039261">
    <property type="entry name" value="FNR_nucleotide-bd"/>
</dbReference>
<dbReference type="Proteomes" id="UP000199137">
    <property type="component" value="Unassembled WGS sequence"/>
</dbReference>
<keyword evidence="2" id="KW-0001">2Fe-2S</keyword>
<dbReference type="PANTHER" id="PTHR47354:SF5">
    <property type="entry name" value="PROTEIN RFBI"/>
    <property type="match status" value="1"/>
</dbReference>
<dbReference type="PROSITE" id="PS00197">
    <property type="entry name" value="2FE2S_FER_1"/>
    <property type="match status" value="1"/>
</dbReference>
<dbReference type="CDD" id="cd00207">
    <property type="entry name" value="fer2"/>
    <property type="match status" value="1"/>
</dbReference>
<dbReference type="EMBL" id="JAAGNC010000092">
    <property type="protein sequence ID" value="NEC57628.1"/>
    <property type="molecule type" value="Genomic_DNA"/>
</dbReference>
<dbReference type="Pfam" id="PF00175">
    <property type="entry name" value="NAD_binding_1"/>
    <property type="match status" value="1"/>
</dbReference>
<comment type="cofactor">
    <cofactor evidence="1">
        <name>FAD</name>
        <dbReference type="ChEBI" id="CHEBI:57692"/>
    </cofactor>
</comment>
<evidence type="ECO:0000259" key="4">
    <source>
        <dbReference type="PROSITE" id="PS51085"/>
    </source>
</evidence>
<accession>A0A1I5PTH2</accession>
<dbReference type="InterPro" id="IPR017938">
    <property type="entry name" value="Riboflavin_synthase-like_b-brl"/>
</dbReference>
<dbReference type="RefSeq" id="WP_067578950.1">
    <property type="nucleotide sequence ID" value="NZ_FOWC01000005.1"/>
</dbReference>
<keyword evidence="2" id="KW-0408">Iron</keyword>
<evidence type="ECO:0000313" key="9">
    <source>
        <dbReference type="Proteomes" id="UP000470404"/>
    </source>
</evidence>
<dbReference type="STRING" id="112413.SAMN05421854_10563"/>
<dbReference type="SUPFAM" id="SSF54292">
    <property type="entry name" value="2Fe-2S ferredoxin-like"/>
    <property type="match status" value="1"/>
</dbReference>
<dbReference type="Proteomes" id="UP000470404">
    <property type="component" value="Unassembled WGS sequence"/>
</dbReference>
<dbReference type="PROSITE" id="PS51085">
    <property type="entry name" value="2FE2S_FER_2"/>
    <property type="match status" value="1"/>
</dbReference>
<sequence length="336" mass="36021">MTTEHHVLLRGTGVRFPCAEGDTLLRAALRAGVGLSYECNSGACGSCRYELLEGDVRTRWADAPGLSARDRRKGRRLACQSEPASDCVVDLSSVPEPAPHRPIRQRARLREVHRLTHDMAEFVFVAEKHAAFSAGQYAMLGFPSGIERAYSMSNLGNCRREWKFVVKRSPGGKATSILFDGLDLGETIELDGPYGQAYYRAGDDRDIVCVAGGSGLGAMASVVLGAAAQADAAERTVHLFCGGRAPRDLHIPEAMAMAGRRLRALHVHTAVSEPGSADSGSHQGFVHEAVVAKLGEALTDFTYYAAGPPAMTDALARALVLEGGLAADRLHFDRFS</sequence>
<dbReference type="EMBL" id="FOWC01000005">
    <property type="protein sequence ID" value="SFP36956.1"/>
    <property type="molecule type" value="Genomic_DNA"/>
</dbReference>
<dbReference type="GO" id="GO:0051537">
    <property type="term" value="F:2 iron, 2 sulfur cluster binding"/>
    <property type="evidence" value="ECO:0007669"/>
    <property type="project" value="UniProtKB-KW"/>
</dbReference>
<proteinExistence type="predicted"/>
<protein>
    <submittedName>
        <fullName evidence="6">2Fe-2S iron-sulfur cluster binding domain-containing protein</fullName>
    </submittedName>
    <submittedName>
        <fullName evidence="7">Toluene monooxygenase electron transfer component</fullName>
    </submittedName>
</protein>
<dbReference type="InterPro" id="IPR008333">
    <property type="entry name" value="Cbr1-like_FAD-bd_dom"/>
</dbReference>
<evidence type="ECO:0000313" key="8">
    <source>
        <dbReference type="Proteomes" id="UP000199137"/>
    </source>
</evidence>
<keyword evidence="7" id="KW-0560">Oxidoreductase</keyword>
<dbReference type="InterPro" id="IPR001041">
    <property type="entry name" value="2Fe-2S_ferredoxin-type"/>
</dbReference>
<gene>
    <name evidence="6" type="ORF">G3I59_19020</name>
    <name evidence="7" type="ORF">SAMN05421854_10563</name>
</gene>
<keyword evidence="3" id="KW-0411">Iron-sulfur</keyword>
<dbReference type="Gene3D" id="2.40.30.10">
    <property type="entry name" value="Translation factors"/>
    <property type="match status" value="1"/>
</dbReference>
<dbReference type="InterPro" id="IPR012675">
    <property type="entry name" value="Beta-grasp_dom_sf"/>
</dbReference>
<feature type="domain" description="2Fe-2S ferredoxin-type" evidence="4">
    <location>
        <begin position="5"/>
        <end position="95"/>
    </location>
</feature>
<organism evidence="7 8">
    <name type="scientific">Amycolatopsis rubida</name>
    <dbReference type="NCBI Taxonomy" id="112413"/>
    <lineage>
        <taxon>Bacteria</taxon>
        <taxon>Bacillati</taxon>
        <taxon>Actinomycetota</taxon>
        <taxon>Actinomycetes</taxon>
        <taxon>Pseudonocardiales</taxon>
        <taxon>Pseudonocardiaceae</taxon>
        <taxon>Amycolatopsis</taxon>
    </lineage>
</organism>
<evidence type="ECO:0000256" key="2">
    <source>
        <dbReference type="ARBA" id="ARBA00022714"/>
    </source>
</evidence>
<dbReference type="GO" id="GO:0004497">
    <property type="term" value="F:monooxygenase activity"/>
    <property type="evidence" value="ECO:0007669"/>
    <property type="project" value="UniProtKB-KW"/>
</dbReference>
<evidence type="ECO:0000256" key="1">
    <source>
        <dbReference type="ARBA" id="ARBA00001974"/>
    </source>
</evidence>
<keyword evidence="9" id="KW-1185">Reference proteome</keyword>
<dbReference type="Pfam" id="PF00970">
    <property type="entry name" value="FAD_binding_6"/>
    <property type="match status" value="1"/>
</dbReference>
<dbReference type="AlphaFoldDB" id="A0A1I5PTH2"/>
<evidence type="ECO:0000256" key="3">
    <source>
        <dbReference type="ARBA" id="ARBA00023014"/>
    </source>
</evidence>
<dbReference type="SUPFAM" id="SSF63380">
    <property type="entry name" value="Riboflavin synthase domain-like"/>
    <property type="match status" value="1"/>
</dbReference>
<dbReference type="Pfam" id="PF00111">
    <property type="entry name" value="Fer2"/>
    <property type="match status" value="1"/>
</dbReference>
<dbReference type="InterPro" id="IPR036010">
    <property type="entry name" value="2Fe-2S_ferredoxin-like_sf"/>
</dbReference>
<dbReference type="Gene3D" id="3.40.50.80">
    <property type="entry name" value="Nucleotide-binding domain of ferredoxin-NADP reductase (FNR) module"/>
    <property type="match status" value="1"/>
</dbReference>
<dbReference type="PRINTS" id="PR00410">
    <property type="entry name" value="PHEHYDRXLASE"/>
</dbReference>
<dbReference type="PANTHER" id="PTHR47354">
    <property type="entry name" value="NADH OXIDOREDUCTASE HCR"/>
    <property type="match status" value="1"/>
</dbReference>
<dbReference type="InterPro" id="IPR006058">
    <property type="entry name" value="2Fe2S_fd_BS"/>
</dbReference>
<name>A0A1I5PTH2_9PSEU</name>
<evidence type="ECO:0000313" key="6">
    <source>
        <dbReference type="EMBL" id="NEC57628.1"/>
    </source>
</evidence>
<reference evidence="7 8" key="1">
    <citation type="submission" date="2016-10" db="EMBL/GenBank/DDBJ databases">
        <authorList>
            <person name="de Groot N.N."/>
        </authorList>
    </citation>
    <scope>NUCLEOTIDE SEQUENCE [LARGE SCALE GENOMIC DNA]</scope>
    <source>
        <strain evidence="7 8">DSM 44637</strain>
    </source>
</reference>
<dbReference type="PROSITE" id="PS51384">
    <property type="entry name" value="FAD_FR"/>
    <property type="match status" value="1"/>
</dbReference>
<reference evidence="6 9" key="2">
    <citation type="submission" date="2020-01" db="EMBL/GenBank/DDBJ databases">
        <title>Insect and environment-associated Actinomycetes.</title>
        <authorList>
            <person name="Currrie C."/>
            <person name="Chevrette M."/>
            <person name="Carlson C."/>
            <person name="Stubbendieck R."/>
            <person name="Wendt-Pienkowski E."/>
        </authorList>
    </citation>
    <scope>NUCLEOTIDE SEQUENCE [LARGE SCALE GENOMIC DNA]</scope>
    <source>
        <strain evidence="6 9">SID8386</strain>
    </source>
</reference>
<keyword evidence="7" id="KW-0503">Monooxygenase</keyword>
<dbReference type="InterPro" id="IPR050415">
    <property type="entry name" value="MRET"/>
</dbReference>
<dbReference type="OrthoDB" id="4307358at2"/>